<feature type="compositionally biased region" description="Basic and acidic residues" evidence="1">
    <location>
        <begin position="196"/>
        <end position="206"/>
    </location>
</feature>
<dbReference type="OrthoDB" id="2989516at2759"/>
<dbReference type="Proteomes" id="UP000703269">
    <property type="component" value="Unassembled WGS sequence"/>
</dbReference>
<comment type="caution">
    <text evidence="2">The sequence shown here is derived from an EMBL/GenBank/DDBJ whole genome shotgun (WGS) entry which is preliminary data.</text>
</comment>
<feature type="region of interest" description="Disordered" evidence="1">
    <location>
        <begin position="85"/>
        <end position="150"/>
    </location>
</feature>
<reference evidence="2 3" key="1">
    <citation type="submission" date="2021-08" db="EMBL/GenBank/DDBJ databases">
        <title>Draft Genome Sequence of Phanerochaete sordida strain YK-624.</title>
        <authorList>
            <person name="Mori T."/>
            <person name="Dohra H."/>
            <person name="Suzuki T."/>
            <person name="Kawagishi H."/>
            <person name="Hirai H."/>
        </authorList>
    </citation>
    <scope>NUCLEOTIDE SEQUENCE [LARGE SCALE GENOMIC DNA]</scope>
    <source>
        <strain evidence="2 3">YK-624</strain>
    </source>
</reference>
<feature type="region of interest" description="Disordered" evidence="1">
    <location>
        <begin position="32"/>
        <end position="57"/>
    </location>
</feature>
<dbReference type="AlphaFoldDB" id="A0A9P3LMK2"/>
<protein>
    <submittedName>
        <fullName evidence="2">Uncharacterized protein</fullName>
    </submittedName>
</protein>
<sequence>MYVDEVTSDATSFGVLSQLRSPDVRARRNKMMPTSTGLTDGFDAPTEAPTDWNTTGIEGVEGRDYSISITGYGPFIRDMERRMEDEDSIHEPPIERPFRPADARKERPASVVRGSEVAHSKARSLRSYASKDNLPQPARPNGGALAQRPIPEEGAGNKVAAWRERVAQSQDSSVSVSIHRRMKSTDVPPRQPPSPREARPSSEGKKSKGTSKGSSGDYERTEYIISYQQSSRKAVAQQAQSVTASEMGLLSPRARRMSAAQNLPEDSVASARRPAKGYPHTEYSLQLHTPPHSSGSSSHIKTCLSLRPPASPTQGATYVPLQDTGVSRTAVAPPSPPGSSVDLVLASCEPPLAHIGPVLNELGVVKMEHLRAVARLSPSTRDRELRDPALRRGVTAMEWAILLDKILAL</sequence>
<accession>A0A9P3LMK2</accession>
<name>A0A9P3LMK2_9APHY</name>
<proteinExistence type="predicted"/>
<evidence type="ECO:0000256" key="1">
    <source>
        <dbReference type="SAM" id="MobiDB-lite"/>
    </source>
</evidence>
<dbReference type="EMBL" id="BPQB01000160">
    <property type="protein sequence ID" value="GJF00511.1"/>
    <property type="molecule type" value="Genomic_DNA"/>
</dbReference>
<organism evidence="2 3">
    <name type="scientific">Phanerochaete sordida</name>
    <dbReference type="NCBI Taxonomy" id="48140"/>
    <lineage>
        <taxon>Eukaryota</taxon>
        <taxon>Fungi</taxon>
        <taxon>Dikarya</taxon>
        <taxon>Basidiomycota</taxon>
        <taxon>Agaricomycotina</taxon>
        <taxon>Agaricomycetes</taxon>
        <taxon>Polyporales</taxon>
        <taxon>Phanerochaetaceae</taxon>
        <taxon>Phanerochaete</taxon>
    </lineage>
</organism>
<evidence type="ECO:0000313" key="2">
    <source>
        <dbReference type="EMBL" id="GJF00511.1"/>
    </source>
</evidence>
<feature type="compositionally biased region" description="Basic and acidic residues" evidence="1">
    <location>
        <begin position="85"/>
        <end position="108"/>
    </location>
</feature>
<evidence type="ECO:0000313" key="3">
    <source>
        <dbReference type="Proteomes" id="UP000703269"/>
    </source>
</evidence>
<keyword evidence="3" id="KW-1185">Reference proteome</keyword>
<feature type="compositionally biased region" description="Low complexity" evidence="1">
    <location>
        <begin position="168"/>
        <end position="177"/>
    </location>
</feature>
<gene>
    <name evidence="2" type="ORF">PsYK624_168000</name>
</gene>
<feature type="region of interest" description="Disordered" evidence="1">
    <location>
        <begin position="164"/>
        <end position="219"/>
    </location>
</feature>